<dbReference type="AlphaFoldDB" id="A0A6A6VQK7"/>
<gene>
    <name evidence="1" type="ORF">EJ05DRAFT_506078</name>
</gene>
<organism evidence="1 2">
    <name type="scientific">Pseudovirgaria hyperparasitica</name>
    <dbReference type="NCBI Taxonomy" id="470096"/>
    <lineage>
        <taxon>Eukaryota</taxon>
        <taxon>Fungi</taxon>
        <taxon>Dikarya</taxon>
        <taxon>Ascomycota</taxon>
        <taxon>Pezizomycotina</taxon>
        <taxon>Dothideomycetes</taxon>
        <taxon>Dothideomycetes incertae sedis</taxon>
        <taxon>Acrospermales</taxon>
        <taxon>Acrospermaceae</taxon>
        <taxon>Pseudovirgaria</taxon>
    </lineage>
</organism>
<dbReference type="OrthoDB" id="3827927at2759"/>
<sequence>MPTHQAPYPRFYIGGTVDVEVVQQARIKFQAAKRHEHFLSRGMKHLFETLENEDNFSKQVVDTWLRNEENIERMAPGRTVELKAHAPIRINSLSHPVTLQRGIREEEGISIWIPLQEWNKENGCMFGDTVIRPGEYLALSGVEPVTFPASKGGALIIWFFLQLPSTLRSVES</sequence>
<accession>A0A6A6VQK7</accession>
<evidence type="ECO:0000313" key="1">
    <source>
        <dbReference type="EMBL" id="KAF2752405.1"/>
    </source>
</evidence>
<keyword evidence="2" id="KW-1185">Reference proteome</keyword>
<protein>
    <submittedName>
        <fullName evidence="1">Uncharacterized protein</fullName>
    </submittedName>
</protein>
<dbReference type="RefSeq" id="XP_033594863.1">
    <property type="nucleotide sequence ID" value="XM_033747777.1"/>
</dbReference>
<evidence type="ECO:0000313" key="2">
    <source>
        <dbReference type="Proteomes" id="UP000799437"/>
    </source>
</evidence>
<proteinExistence type="predicted"/>
<dbReference type="GeneID" id="54488831"/>
<name>A0A6A6VQK7_9PEZI</name>
<dbReference type="Proteomes" id="UP000799437">
    <property type="component" value="Unassembled WGS sequence"/>
</dbReference>
<reference evidence="1" key="1">
    <citation type="journal article" date="2020" name="Stud. Mycol.">
        <title>101 Dothideomycetes genomes: a test case for predicting lifestyles and emergence of pathogens.</title>
        <authorList>
            <person name="Haridas S."/>
            <person name="Albert R."/>
            <person name="Binder M."/>
            <person name="Bloem J."/>
            <person name="Labutti K."/>
            <person name="Salamov A."/>
            <person name="Andreopoulos B."/>
            <person name="Baker S."/>
            <person name="Barry K."/>
            <person name="Bills G."/>
            <person name="Bluhm B."/>
            <person name="Cannon C."/>
            <person name="Castanera R."/>
            <person name="Culley D."/>
            <person name="Daum C."/>
            <person name="Ezra D."/>
            <person name="Gonzalez J."/>
            <person name="Henrissat B."/>
            <person name="Kuo A."/>
            <person name="Liang C."/>
            <person name="Lipzen A."/>
            <person name="Lutzoni F."/>
            <person name="Magnuson J."/>
            <person name="Mondo S."/>
            <person name="Nolan M."/>
            <person name="Ohm R."/>
            <person name="Pangilinan J."/>
            <person name="Park H.-J."/>
            <person name="Ramirez L."/>
            <person name="Alfaro M."/>
            <person name="Sun H."/>
            <person name="Tritt A."/>
            <person name="Yoshinaga Y."/>
            <person name="Zwiers L.-H."/>
            <person name="Turgeon B."/>
            <person name="Goodwin S."/>
            <person name="Spatafora J."/>
            <person name="Crous P."/>
            <person name="Grigoriev I."/>
        </authorList>
    </citation>
    <scope>NUCLEOTIDE SEQUENCE</scope>
    <source>
        <strain evidence="1">CBS 121739</strain>
    </source>
</reference>
<dbReference type="EMBL" id="ML996643">
    <property type="protein sequence ID" value="KAF2752405.1"/>
    <property type="molecule type" value="Genomic_DNA"/>
</dbReference>